<dbReference type="SUPFAM" id="SSF51735">
    <property type="entry name" value="NAD(P)-binding Rossmann-fold domains"/>
    <property type="match status" value="1"/>
</dbReference>
<dbReference type="PRINTS" id="PR00080">
    <property type="entry name" value="SDRFAMILY"/>
</dbReference>
<dbReference type="AlphaFoldDB" id="A0A7X0MVB5"/>
<accession>A0A7X0MVB5</accession>
<evidence type="ECO:0000313" key="4">
    <source>
        <dbReference type="Proteomes" id="UP000585437"/>
    </source>
</evidence>
<dbReference type="PANTHER" id="PTHR48107:SF7">
    <property type="entry name" value="RE15974P"/>
    <property type="match status" value="1"/>
</dbReference>
<comment type="caution">
    <text evidence="3">The sequence shown here is derived from an EMBL/GenBank/DDBJ whole genome shotgun (WGS) entry which is preliminary data.</text>
</comment>
<dbReference type="GO" id="GO:0004316">
    <property type="term" value="F:3-oxoacyl-[acyl-carrier-protein] reductase (NADPH) activity"/>
    <property type="evidence" value="ECO:0007669"/>
    <property type="project" value="UniProtKB-EC"/>
</dbReference>
<dbReference type="EC" id="1.1.1.100" evidence="3"/>
<proteinExistence type="inferred from homology"/>
<organism evidence="3 4">
    <name type="scientific">Rhizobium soli</name>
    <dbReference type="NCBI Taxonomy" id="424798"/>
    <lineage>
        <taxon>Bacteria</taxon>
        <taxon>Pseudomonadati</taxon>
        <taxon>Pseudomonadota</taxon>
        <taxon>Alphaproteobacteria</taxon>
        <taxon>Hyphomicrobiales</taxon>
        <taxon>Rhizobiaceae</taxon>
        <taxon>Rhizobium/Agrobacterium group</taxon>
        <taxon>Rhizobium</taxon>
    </lineage>
</organism>
<sequence length="247" mass="26021">MTSLKDKVALITGASRGIGRAIGERLGREGATVAINYRSRPEEAAEAVRAVEEAGGVARPFQADVADMADIRRLFAEVDTAFGGLDIVVANAGLPFIGVPVVDVREEDFDRIFGLNAKGSFFVLQEAAKRVRDGGRIIDISTSTTAFTAQGMGLHAASKAGSKLIVEVLAIELGHRGITVNSVMPGATNTEFIKDAPQEERDRIAAGSPLGRLGEPDEIADVVAFLASDQARWLTGQHVLANGGARV</sequence>
<name>A0A7X0MVB5_9HYPH</name>
<dbReference type="PANTHER" id="PTHR48107">
    <property type="entry name" value="NADPH-DEPENDENT ALDEHYDE REDUCTASE-LIKE PROTEIN, CHLOROPLASTIC-RELATED"/>
    <property type="match status" value="1"/>
</dbReference>
<evidence type="ECO:0000256" key="1">
    <source>
        <dbReference type="ARBA" id="ARBA00006484"/>
    </source>
</evidence>
<evidence type="ECO:0000256" key="2">
    <source>
        <dbReference type="ARBA" id="ARBA00023002"/>
    </source>
</evidence>
<dbReference type="InterPro" id="IPR002347">
    <property type="entry name" value="SDR_fam"/>
</dbReference>
<dbReference type="InterPro" id="IPR036291">
    <property type="entry name" value="NAD(P)-bd_dom_sf"/>
</dbReference>
<comment type="similarity">
    <text evidence="1">Belongs to the short-chain dehydrogenases/reductases (SDR) family.</text>
</comment>
<gene>
    <name evidence="3" type="ORF">F4695_003629</name>
</gene>
<keyword evidence="2 3" id="KW-0560">Oxidoreductase</keyword>
<dbReference type="RefSeq" id="WP_174197829.1">
    <property type="nucleotide sequence ID" value="NZ_JACHBU010000007.1"/>
</dbReference>
<dbReference type="PRINTS" id="PR00081">
    <property type="entry name" value="GDHRDH"/>
</dbReference>
<dbReference type="Pfam" id="PF13561">
    <property type="entry name" value="adh_short_C2"/>
    <property type="match status" value="1"/>
</dbReference>
<reference evidence="3 4" key="1">
    <citation type="submission" date="2020-08" db="EMBL/GenBank/DDBJ databases">
        <title>The Agave Microbiome: Exploring the role of microbial communities in plant adaptations to desert environments.</title>
        <authorList>
            <person name="Partida-Martinez L.P."/>
        </authorList>
    </citation>
    <scope>NUCLEOTIDE SEQUENCE [LARGE SCALE GENOMIC DNA]</scope>
    <source>
        <strain evidence="3 4">AS3.12</strain>
    </source>
</reference>
<keyword evidence="4" id="KW-1185">Reference proteome</keyword>
<protein>
    <submittedName>
        <fullName evidence="3">3-oxoacyl-[acyl-carrier protein] reductase</fullName>
        <ecNumber evidence="3">1.1.1.100</ecNumber>
    </submittedName>
</protein>
<dbReference type="Gene3D" id="3.40.50.720">
    <property type="entry name" value="NAD(P)-binding Rossmann-like Domain"/>
    <property type="match status" value="1"/>
</dbReference>
<dbReference type="Proteomes" id="UP000585437">
    <property type="component" value="Unassembled WGS sequence"/>
</dbReference>
<dbReference type="EMBL" id="JACHBU010000007">
    <property type="protein sequence ID" value="MBB6510243.1"/>
    <property type="molecule type" value="Genomic_DNA"/>
</dbReference>
<evidence type="ECO:0000313" key="3">
    <source>
        <dbReference type="EMBL" id="MBB6510243.1"/>
    </source>
</evidence>
<dbReference type="FunFam" id="3.40.50.720:FF:000084">
    <property type="entry name" value="Short-chain dehydrogenase reductase"/>
    <property type="match status" value="1"/>
</dbReference>